<comment type="subcellular location">
    <subcellularLocation>
        <location evidence="1">Cell membrane</location>
        <topology evidence="1">Multi-pass membrane protein</topology>
    </subcellularLocation>
</comment>
<accession>C6XV80</accession>
<dbReference type="KEGG" id="phe:Phep_1735"/>
<dbReference type="GO" id="GO:0050897">
    <property type="term" value="F:cobalt ion binding"/>
    <property type="evidence" value="ECO:0007669"/>
    <property type="project" value="TreeGrafter"/>
</dbReference>
<keyword evidence="8" id="KW-0406">Ion transport</keyword>
<dbReference type="GO" id="GO:0015095">
    <property type="term" value="F:magnesium ion transmembrane transporter activity"/>
    <property type="evidence" value="ECO:0007669"/>
    <property type="project" value="TreeGrafter"/>
</dbReference>
<dbReference type="RefSeq" id="WP_015807560.1">
    <property type="nucleotide sequence ID" value="NC_013061.1"/>
</dbReference>
<evidence type="ECO:0000256" key="6">
    <source>
        <dbReference type="ARBA" id="ARBA00022842"/>
    </source>
</evidence>
<dbReference type="GO" id="GO:0000287">
    <property type="term" value="F:magnesium ion binding"/>
    <property type="evidence" value="ECO:0007669"/>
    <property type="project" value="TreeGrafter"/>
</dbReference>
<dbReference type="PANTHER" id="PTHR46494">
    <property type="entry name" value="CORA FAMILY METAL ION TRANSPORTER (EUROFUNG)"/>
    <property type="match status" value="1"/>
</dbReference>
<dbReference type="Pfam" id="PF01544">
    <property type="entry name" value="CorA"/>
    <property type="match status" value="1"/>
</dbReference>
<protein>
    <submittedName>
        <fullName evidence="13">Mg2 transporter protein CorA family protein</fullName>
    </submittedName>
</protein>
<dbReference type="PANTHER" id="PTHR46494:SF1">
    <property type="entry name" value="CORA FAMILY METAL ION TRANSPORTER (EUROFUNG)"/>
    <property type="match status" value="1"/>
</dbReference>
<comment type="function">
    <text evidence="11">Mediates influx of magnesium ions. Alternates between open and closed states. Activated by low cytoplasmic Mg(2+) levels. Inactive when cytoplasmic Mg(2+) levels are high.</text>
</comment>
<keyword evidence="9 12" id="KW-0472">Membrane</keyword>
<dbReference type="CDD" id="cd12832">
    <property type="entry name" value="TmCorA-like_u3"/>
    <property type="match status" value="1"/>
</dbReference>
<keyword evidence="3" id="KW-0813">Transport</keyword>
<evidence type="ECO:0000313" key="13">
    <source>
        <dbReference type="EMBL" id="ACU03946.1"/>
    </source>
</evidence>
<comment type="similarity">
    <text evidence="2">Belongs to the CorA metal ion transporter (MIT) (TC 1.A.35) family.</text>
</comment>
<evidence type="ECO:0000313" key="14">
    <source>
        <dbReference type="Proteomes" id="UP000000852"/>
    </source>
</evidence>
<comment type="catalytic activity">
    <reaction evidence="10">
        <text>Mg(2+)(in) = Mg(2+)(out)</text>
        <dbReference type="Rhea" id="RHEA:29827"/>
        <dbReference type="ChEBI" id="CHEBI:18420"/>
    </reaction>
</comment>
<keyword evidence="7 12" id="KW-1133">Transmembrane helix</keyword>
<evidence type="ECO:0000256" key="7">
    <source>
        <dbReference type="ARBA" id="ARBA00022989"/>
    </source>
</evidence>
<evidence type="ECO:0000256" key="12">
    <source>
        <dbReference type="SAM" id="Phobius"/>
    </source>
</evidence>
<dbReference type="Gene3D" id="1.20.58.340">
    <property type="entry name" value="Magnesium transport protein CorA, transmembrane region"/>
    <property type="match status" value="2"/>
</dbReference>
<dbReference type="InterPro" id="IPR045863">
    <property type="entry name" value="CorA_TM1_TM2"/>
</dbReference>
<dbReference type="AlphaFoldDB" id="C6XV80"/>
<dbReference type="EMBL" id="CP001681">
    <property type="protein sequence ID" value="ACU03946.1"/>
    <property type="molecule type" value="Genomic_DNA"/>
</dbReference>
<evidence type="ECO:0000256" key="2">
    <source>
        <dbReference type="ARBA" id="ARBA00009765"/>
    </source>
</evidence>
<dbReference type="InterPro" id="IPR045861">
    <property type="entry name" value="CorA_cytoplasmic_dom"/>
</dbReference>
<organism evidence="13 14">
    <name type="scientific">Pedobacter heparinus (strain ATCC 13125 / DSM 2366 / CIP 104194 / JCM 7457 / NBRC 12017 / NCIMB 9290 / NRRL B-14731 / HIM 762-3)</name>
    <dbReference type="NCBI Taxonomy" id="485917"/>
    <lineage>
        <taxon>Bacteria</taxon>
        <taxon>Pseudomonadati</taxon>
        <taxon>Bacteroidota</taxon>
        <taxon>Sphingobacteriia</taxon>
        <taxon>Sphingobacteriales</taxon>
        <taxon>Sphingobacteriaceae</taxon>
        <taxon>Pedobacter</taxon>
    </lineage>
</organism>
<dbReference type="Gene3D" id="3.30.460.20">
    <property type="entry name" value="CorA soluble domain-like"/>
    <property type="match status" value="1"/>
</dbReference>
<sequence length="298" mass="34650">MVNHVASFADQGFEWTDLVDPSLEELNDLARKYKLHPALVKDCLQPDHLPKYERMDNYSFIIFRIHTDNNVAEADTVQLLTHKIAIFYGEKFLLTIHRREHEFIKPLMDLACAGKCESSRELLNALISACLNTYEAPLAKLAKSVDYFEEIVFLRPKKVPLLKGLYYLKRKIDLLKRMLILSFEIIDAIDSTEGDVNTRDIRDQYVKFQNMFDSLAENIHQLLAIYFSASSQKTNEIMRVLTILSVFFMPLTFIVGIYGMNFDVMPELHWKIGYPGVMGLMVVVTVSIYFWFKRKGWL</sequence>
<evidence type="ECO:0000256" key="10">
    <source>
        <dbReference type="ARBA" id="ARBA00034269"/>
    </source>
</evidence>
<proteinExistence type="inferred from homology"/>
<feature type="transmembrane region" description="Helical" evidence="12">
    <location>
        <begin position="240"/>
        <end position="260"/>
    </location>
</feature>
<dbReference type="SUPFAM" id="SSF143865">
    <property type="entry name" value="CorA soluble domain-like"/>
    <property type="match status" value="1"/>
</dbReference>
<evidence type="ECO:0000256" key="5">
    <source>
        <dbReference type="ARBA" id="ARBA00022692"/>
    </source>
</evidence>
<keyword evidence="14" id="KW-1185">Reference proteome</keyword>
<keyword evidence="6" id="KW-0460">Magnesium</keyword>
<dbReference type="STRING" id="485917.Phep_1735"/>
<dbReference type="FunFam" id="1.20.58.340:FF:000004">
    <property type="entry name" value="Magnesium transport protein CorA"/>
    <property type="match status" value="1"/>
</dbReference>
<keyword evidence="5 12" id="KW-0812">Transmembrane</keyword>
<evidence type="ECO:0000256" key="8">
    <source>
        <dbReference type="ARBA" id="ARBA00023065"/>
    </source>
</evidence>
<evidence type="ECO:0000256" key="4">
    <source>
        <dbReference type="ARBA" id="ARBA00022475"/>
    </source>
</evidence>
<dbReference type="GO" id="GO:0015087">
    <property type="term" value="F:cobalt ion transmembrane transporter activity"/>
    <property type="evidence" value="ECO:0007669"/>
    <property type="project" value="TreeGrafter"/>
</dbReference>
<dbReference type="GO" id="GO:0005886">
    <property type="term" value="C:plasma membrane"/>
    <property type="evidence" value="ECO:0007669"/>
    <property type="project" value="UniProtKB-SubCell"/>
</dbReference>
<dbReference type="OrthoDB" id="9803416at2"/>
<evidence type="ECO:0000256" key="11">
    <source>
        <dbReference type="ARBA" id="ARBA00045497"/>
    </source>
</evidence>
<gene>
    <name evidence="13" type="ordered locus">Phep_1735</name>
</gene>
<evidence type="ECO:0000256" key="1">
    <source>
        <dbReference type="ARBA" id="ARBA00004651"/>
    </source>
</evidence>
<dbReference type="HOGENOM" id="CLU_007127_0_0_10"/>
<keyword evidence="4" id="KW-1003">Cell membrane</keyword>
<evidence type="ECO:0000256" key="3">
    <source>
        <dbReference type="ARBA" id="ARBA00022448"/>
    </source>
</evidence>
<reference evidence="13 14" key="1">
    <citation type="journal article" date="2009" name="Stand. Genomic Sci.">
        <title>Complete genome sequence of Pedobacter heparinus type strain (HIM 762-3).</title>
        <authorList>
            <person name="Han C."/>
            <person name="Spring S."/>
            <person name="Lapidus A."/>
            <person name="Del Rio T.G."/>
            <person name="Tice H."/>
            <person name="Copeland A."/>
            <person name="Cheng J.F."/>
            <person name="Lucas S."/>
            <person name="Chen F."/>
            <person name="Nolan M."/>
            <person name="Bruce D."/>
            <person name="Goodwin L."/>
            <person name="Pitluck S."/>
            <person name="Ivanova N."/>
            <person name="Mavromatis K."/>
            <person name="Mikhailova N."/>
            <person name="Pati A."/>
            <person name="Chen A."/>
            <person name="Palaniappan K."/>
            <person name="Land M."/>
            <person name="Hauser L."/>
            <person name="Chang Y.J."/>
            <person name="Jeffries C.C."/>
            <person name="Saunders E."/>
            <person name="Chertkov O."/>
            <person name="Brettin T."/>
            <person name="Goker M."/>
            <person name="Rohde M."/>
            <person name="Bristow J."/>
            <person name="Eisen J.A."/>
            <person name="Markowitz V."/>
            <person name="Hugenholtz P."/>
            <person name="Kyrpides N.C."/>
            <person name="Klenk H.P."/>
            <person name="Detter J.C."/>
        </authorList>
    </citation>
    <scope>NUCLEOTIDE SEQUENCE [LARGE SCALE GENOMIC DNA]</scope>
    <source>
        <strain evidence="14">ATCC 13125 / DSM 2366 / CIP 104194 / JCM 7457 / NBRC 12017 / NCIMB 9290 / NRRL B-14731 / HIM 762-3</strain>
    </source>
</reference>
<dbReference type="Proteomes" id="UP000000852">
    <property type="component" value="Chromosome"/>
</dbReference>
<evidence type="ECO:0000256" key="9">
    <source>
        <dbReference type="ARBA" id="ARBA00023136"/>
    </source>
</evidence>
<dbReference type="InterPro" id="IPR002523">
    <property type="entry name" value="MgTranspt_CorA/ZnTranspt_ZntB"/>
</dbReference>
<name>C6XV80_PEDHD</name>
<dbReference type="eggNOG" id="COG0598">
    <property type="taxonomic scope" value="Bacteria"/>
</dbReference>
<dbReference type="SUPFAM" id="SSF144083">
    <property type="entry name" value="Magnesium transport protein CorA, transmembrane region"/>
    <property type="match status" value="1"/>
</dbReference>
<feature type="transmembrane region" description="Helical" evidence="12">
    <location>
        <begin position="272"/>
        <end position="292"/>
    </location>
</feature>